<dbReference type="Proteomes" id="UP000614601">
    <property type="component" value="Unassembled WGS sequence"/>
</dbReference>
<proteinExistence type="predicted"/>
<name>A0A811L9W3_9BILA</name>
<dbReference type="EMBL" id="CAJFDH010000005">
    <property type="protein sequence ID" value="CAD5225133.1"/>
    <property type="molecule type" value="Genomic_DNA"/>
</dbReference>
<sequence length="140" mass="16239">MRLASMTLTIIASAQFMLEGLAIRRRHQRDISNDLNSIIEEVLPISSSESVQSPDYFKEYLSRGMFQCTSQYVETITKLHEFIKKAHEEYKRCERRKGLTPKSEQNPFESLNKFIGQWQLDEEAEKAAEPRPLAKNAPVF</sequence>
<accession>A0A811L9W3</accession>
<protein>
    <submittedName>
        <fullName evidence="1">Uncharacterized protein</fullName>
    </submittedName>
</protein>
<comment type="caution">
    <text evidence="1">The sequence shown here is derived from an EMBL/GenBank/DDBJ whole genome shotgun (WGS) entry which is preliminary data.</text>
</comment>
<dbReference type="EMBL" id="CAJFCW020000005">
    <property type="protein sequence ID" value="CAG9120465.1"/>
    <property type="molecule type" value="Genomic_DNA"/>
</dbReference>
<organism evidence="1 2">
    <name type="scientific">Bursaphelenchus okinawaensis</name>
    <dbReference type="NCBI Taxonomy" id="465554"/>
    <lineage>
        <taxon>Eukaryota</taxon>
        <taxon>Metazoa</taxon>
        <taxon>Ecdysozoa</taxon>
        <taxon>Nematoda</taxon>
        <taxon>Chromadorea</taxon>
        <taxon>Rhabditida</taxon>
        <taxon>Tylenchina</taxon>
        <taxon>Tylenchomorpha</taxon>
        <taxon>Aphelenchoidea</taxon>
        <taxon>Aphelenchoididae</taxon>
        <taxon>Bursaphelenchus</taxon>
    </lineage>
</organism>
<dbReference type="AlphaFoldDB" id="A0A811L9W3"/>
<dbReference type="OrthoDB" id="5865390at2759"/>
<evidence type="ECO:0000313" key="2">
    <source>
        <dbReference type="Proteomes" id="UP000614601"/>
    </source>
</evidence>
<dbReference type="Proteomes" id="UP000783686">
    <property type="component" value="Unassembled WGS sequence"/>
</dbReference>
<gene>
    <name evidence="1" type="ORF">BOKJ2_LOCUS11426</name>
</gene>
<evidence type="ECO:0000313" key="1">
    <source>
        <dbReference type="EMBL" id="CAD5225133.1"/>
    </source>
</evidence>
<keyword evidence="2" id="KW-1185">Reference proteome</keyword>
<reference evidence="1" key="1">
    <citation type="submission" date="2020-09" db="EMBL/GenBank/DDBJ databases">
        <authorList>
            <person name="Kikuchi T."/>
        </authorList>
    </citation>
    <scope>NUCLEOTIDE SEQUENCE</scope>
    <source>
        <strain evidence="1">SH1</strain>
    </source>
</reference>